<dbReference type="PANTHER" id="PTHR43775:SF7">
    <property type="entry name" value="FATTY ACID SYNTHASE"/>
    <property type="match status" value="1"/>
</dbReference>
<dbReference type="InterPro" id="IPR049552">
    <property type="entry name" value="PKS_DH_N"/>
</dbReference>
<dbReference type="InterPro" id="IPR011032">
    <property type="entry name" value="GroES-like_sf"/>
</dbReference>
<sequence>GKYSHLLDHVISGRPVFPLAGHILLAWKCLARYHGELFEQMAVQLEGVQVHRPVILPDNGALLSMHVRVIPLVGEFEITEGQELVCSGRITRLGKSLPDTCLDAPPTSPLRKLEIHLTQEEVYRELCLMGHNYSGKFQVVTQADNNGESGQVTWTGDWLTFMTGMIQLSLLGEPVHRSPHITRLGQVSINPAVHRDGVESGVALVHVNRGCNSVTSGGVKLEGVVTVVEPVCVEPAIDCKDFKAVHVTKSAYLAIPRKASNPRWVSSLLTYPSYLGNSEDHVLCYPRFCTIGENDVAIVRGGWGRNMNPQGRGLVDWEGQGLGKMFSGYDNSGKRVIGFVPTGAMATKVYAEKVHQWRVLDSWSLQEASTVPLPYFQAYHALVQRAGIDKNKSVLVVGSGAEGRAGVAVAMQYACSVYVAAETDKHKIMLLEDFQDLKDWTFLKQDMHGECHTTGNVPADEGQGTVLISLLQRNCRLCHISIDRLDREIEHHAALLLAEGIDSGAVRPFSSKLFEVDKVHQAISYKEAHPSDSVVLKLGESKPGPLEVEAVTRLLLAPHKVYVVLGGLGELGLQLAHWLVQRGARKLLLTADSGKETGYEQRKLREWKKMGVTVMVSERITGTQFCAVVLITDAKKLGPGEDCYSRVKNLETVVRDTCRSINWFIVFRRDSQSTELLEWCEGKIDENYKVQVIKLVDHQQIGCPSPWRLPPNDLEAAMLQDCTE</sequence>
<proteinExistence type="predicted"/>
<evidence type="ECO:0000256" key="9">
    <source>
        <dbReference type="PROSITE-ProRule" id="PRU01363"/>
    </source>
</evidence>
<dbReference type="SUPFAM" id="SSF51735">
    <property type="entry name" value="NAD(P)-binding Rossmann-fold domains"/>
    <property type="match status" value="2"/>
</dbReference>
<evidence type="ECO:0000256" key="6">
    <source>
        <dbReference type="ARBA" id="ARBA00023098"/>
    </source>
</evidence>
<dbReference type="EMBL" id="CP111013">
    <property type="protein sequence ID" value="WAQ97216.1"/>
    <property type="molecule type" value="Genomic_DNA"/>
</dbReference>
<evidence type="ECO:0000256" key="7">
    <source>
        <dbReference type="ARBA" id="ARBA00023160"/>
    </source>
</evidence>
<keyword evidence="1" id="KW-0596">Phosphopantetheine</keyword>
<dbReference type="Gene3D" id="3.90.180.10">
    <property type="entry name" value="Medium-chain alcohol dehydrogenases, catalytic domain"/>
    <property type="match status" value="1"/>
</dbReference>
<keyword evidence="8" id="KW-0511">Multifunctional enzyme</keyword>
<evidence type="ECO:0000256" key="5">
    <source>
        <dbReference type="ARBA" id="ARBA00023002"/>
    </source>
</evidence>
<dbReference type="InterPro" id="IPR042104">
    <property type="entry name" value="PKS_dehydratase_sf"/>
</dbReference>
<organism evidence="11 12">
    <name type="scientific">Mya arenaria</name>
    <name type="common">Soft-shell clam</name>
    <dbReference type="NCBI Taxonomy" id="6604"/>
    <lineage>
        <taxon>Eukaryota</taxon>
        <taxon>Metazoa</taxon>
        <taxon>Spiralia</taxon>
        <taxon>Lophotrochozoa</taxon>
        <taxon>Mollusca</taxon>
        <taxon>Bivalvia</taxon>
        <taxon>Autobranchia</taxon>
        <taxon>Heteroconchia</taxon>
        <taxon>Euheterodonta</taxon>
        <taxon>Imparidentia</taxon>
        <taxon>Neoheterodontei</taxon>
        <taxon>Myida</taxon>
        <taxon>Myoidea</taxon>
        <taxon>Myidae</taxon>
        <taxon>Mya</taxon>
    </lineage>
</organism>
<feature type="region of interest" description="N-terminal hotdog fold" evidence="9">
    <location>
        <begin position="1"/>
        <end position="97"/>
    </location>
</feature>
<dbReference type="InterPro" id="IPR013968">
    <property type="entry name" value="PKS_KR"/>
</dbReference>
<feature type="domain" description="PKS/mFAS DH" evidence="10">
    <location>
        <begin position="1"/>
        <end position="297"/>
    </location>
</feature>
<evidence type="ECO:0000259" key="10">
    <source>
        <dbReference type="PROSITE" id="PS52019"/>
    </source>
</evidence>
<evidence type="ECO:0000256" key="3">
    <source>
        <dbReference type="ARBA" id="ARBA00022832"/>
    </source>
</evidence>
<protein>
    <submittedName>
        <fullName evidence="11">FAS-like protein</fullName>
    </submittedName>
</protein>
<dbReference type="SMART" id="SM00829">
    <property type="entry name" value="PKS_ER"/>
    <property type="match status" value="1"/>
</dbReference>
<keyword evidence="5" id="KW-0560">Oxidoreductase</keyword>
<evidence type="ECO:0000256" key="8">
    <source>
        <dbReference type="ARBA" id="ARBA00023268"/>
    </source>
</evidence>
<keyword evidence="7" id="KW-0275">Fatty acid biosynthesis</keyword>
<dbReference type="Gene3D" id="3.40.50.720">
    <property type="entry name" value="NAD(P)-binding Rossmann-like Domain"/>
    <property type="match status" value="1"/>
</dbReference>
<evidence type="ECO:0000256" key="2">
    <source>
        <dbReference type="ARBA" id="ARBA00022516"/>
    </source>
</evidence>
<evidence type="ECO:0000313" key="12">
    <source>
        <dbReference type="Proteomes" id="UP001164746"/>
    </source>
</evidence>
<dbReference type="Pfam" id="PF21089">
    <property type="entry name" value="PKS_DH_N"/>
    <property type="match status" value="1"/>
</dbReference>
<dbReference type="PROSITE" id="PS52019">
    <property type="entry name" value="PKS_MFAS_DH"/>
    <property type="match status" value="1"/>
</dbReference>
<keyword evidence="3" id="KW-0276">Fatty acid metabolism</keyword>
<evidence type="ECO:0000256" key="4">
    <source>
        <dbReference type="ARBA" id="ARBA00022857"/>
    </source>
</evidence>
<feature type="non-terminal residue" evidence="11">
    <location>
        <position position="1"/>
    </location>
</feature>
<gene>
    <name evidence="11" type="ORF">MAR_029906</name>
</gene>
<keyword evidence="12" id="KW-1185">Reference proteome</keyword>
<dbReference type="InterPro" id="IPR036291">
    <property type="entry name" value="NAD(P)-bd_dom_sf"/>
</dbReference>
<dbReference type="Pfam" id="PF08659">
    <property type="entry name" value="KR"/>
    <property type="match status" value="1"/>
</dbReference>
<dbReference type="Gene3D" id="3.10.129.110">
    <property type="entry name" value="Polyketide synthase dehydratase"/>
    <property type="match status" value="1"/>
</dbReference>
<name>A0ABY7DHQ3_MYAAR</name>
<keyword evidence="4" id="KW-0521">NADP</keyword>
<dbReference type="InterPro" id="IPR050091">
    <property type="entry name" value="PKS_NRPS_Biosynth_Enz"/>
</dbReference>
<keyword evidence="2" id="KW-0444">Lipid biosynthesis</keyword>
<accession>A0ABY7DHQ3</accession>
<dbReference type="InterPro" id="IPR020843">
    <property type="entry name" value="ER"/>
</dbReference>
<dbReference type="InterPro" id="IPR049900">
    <property type="entry name" value="PKS_mFAS_DH"/>
</dbReference>
<dbReference type="PANTHER" id="PTHR43775">
    <property type="entry name" value="FATTY ACID SYNTHASE"/>
    <property type="match status" value="1"/>
</dbReference>
<evidence type="ECO:0000313" key="11">
    <source>
        <dbReference type="EMBL" id="WAQ97216.1"/>
    </source>
</evidence>
<feature type="non-terminal residue" evidence="11">
    <location>
        <position position="724"/>
    </location>
</feature>
<dbReference type="Proteomes" id="UP001164746">
    <property type="component" value="Chromosome 2"/>
</dbReference>
<evidence type="ECO:0000256" key="1">
    <source>
        <dbReference type="ARBA" id="ARBA00022450"/>
    </source>
</evidence>
<keyword evidence="6" id="KW-0443">Lipid metabolism</keyword>
<reference evidence="11" key="1">
    <citation type="submission" date="2022-11" db="EMBL/GenBank/DDBJ databases">
        <title>Centuries of genome instability and evolution in soft-shell clam transmissible cancer (bioRxiv).</title>
        <authorList>
            <person name="Hart S.F.M."/>
            <person name="Yonemitsu M.A."/>
            <person name="Giersch R.M."/>
            <person name="Beal B.F."/>
            <person name="Arriagada G."/>
            <person name="Davis B.W."/>
            <person name="Ostrander E.A."/>
            <person name="Goff S.P."/>
            <person name="Metzger M.J."/>
        </authorList>
    </citation>
    <scope>NUCLEOTIDE SEQUENCE</scope>
    <source>
        <strain evidence="11">MELC-2E11</strain>
        <tissue evidence="11">Siphon/mantle</tissue>
    </source>
</reference>
<dbReference type="SUPFAM" id="SSF50129">
    <property type="entry name" value="GroES-like"/>
    <property type="match status" value="1"/>
</dbReference>
<feature type="region of interest" description="C-terminal hotdog fold" evidence="9">
    <location>
        <begin position="112"/>
        <end position="297"/>
    </location>
</feature>
<comment type="caution">
    <text evidence="9">Lacks conserved residue(s) required for the propagation of feature annotation.</text>
</comment>